<dbReference type="Gene3D" id="3.30.1490.70">
    <property type="match status" value="1"/>
</dbReference>
<dbReference type="AlphaFoldDB" id="A0A0A5I290"/>
<comment type="caution">
    <text evidence="7">The sequence shown here is derived from an EMBL/GenBank/DDBJ whole genome shotgun (WGS) entry which is preliminary data.</text>
</comment>
<proteinExistence type="predicted"/>
<reference evidence="7 8" key="1">
    <citation type="submission" date="2014-10" db="EMBL/GenBank/DDBJ databases">
        <title>Genome sequencing of Vibrio sinaloensis T08.</title>
        <authorList>
            <person name="Chan K.-G."/>
            <person name="Mohamad N.I."/>
        </authorList>
    </citation>
    <scope>NUCLEOTIDE SEQUENCE [LARGE SCALE GENOMIC DNA]</scope>
    <source>
        <strain evidence="7 8">T08</strain>
    </source>
</reference>
<dbReference type="InterPro" id="IPR029319">
    <property type="entry name" value="DNA_ligase_OB"/>
</dbReference>
<gene>
    <name evidence="7" type="ORF">NM06_00855</name>
</gene>
<protein>
    <submittedName>
        <fullName evidence="7">DNA ligase</fullName>
    </submittedName>
</protein>
<dbReference type="InterPro" id="IPR012340">
    <property type="entry name" value="NA-bd_OB-fold"/>
</dbReference>
<evidence type="ECO:0000256" key="1">
    <source>
        <dbReference type="ARBA" id="ARBA00022598"/>
    </source>
</evidence>
<dbReference type="STRING" id="379097.SE23_10580"/>
<dbReference type="SUPFAM" id="SSF50249">
    <property type="entry name" value="Nucleic acid-binding proteins"/>
    <property type="match status" value="1"/>
</dbReference>
<dbReference type="OrthoDB" id="9782700at2"/>
<keyword evidence="1 7" id="KW-0436">Ligase</keyword>
<keyword evidence="5" id="KW-0732">Signal</keyword>
<dbReference type="Gene3D" id="3.30.470.30">
    <property type="entry name" value="DNA ligase/mRNA capping enzyme"/>
    <property type="match status" value="1"/>
</dbReference>
<feature type="domain" description="DNA ligase OB-like" evidence="6">
    <location>
        <begin position="217"/>
        <end position="281"/>
    </location>
</feature>
<dbReference type="CDD" id="cd07896">
    <property type="entry name" value="Adenylation_kDNA_ligase_like"/>
    <property type="match status" value="1"/>
</dbReference>
<dbReference type="EMBL" id="JRWP01000002">
    <property type="protein sequence ID" value="KGY10640.1"/>
    <property type="molecule type" value="Genomic_DNA"/>
</dbReference>
<dbReference type="GO" id="GO:0003909">
    <property type="term" value="F:DNA ligase activity"/>
    <property type="evidence" value="ECO:0007669"/>
    <property type="project" value="InterPro"/>
</dbReference>
<evidence type="ECO:0000256" key="3">
    <source>
        <dbReference type="ARBA" id="ARBA00022763"/>
    </source>
</evidence>
<evidence type="ECO:0000313" key="7">
    <source>
        <dbReference type="EMBL" id="KGY10640.1"/>
    </source>
</evidence>
<dbReference type="NCBIfam" id="NF006592">
    <property type="entry name" value="PRK09125.1"/>
    <property type="match status" value="1"/>
</dbReference>
<dbReference type="CDD" id="cd08041">
    <property type="entry name" value="OBF_kDNA_ligase_like"/>
    <property type="match status" value="1"/>
</dbReference>
<keyword evidence="2" id="KW-0235">DNA replication</keyword>
<dbReference type="GO" id="GO:0006260">
    <property type="term" value="P:DNA replication"/>
    <property type="evidence" value="ECO:0007669"/>
    <property type="project" value="UniProtKB-KW"/>
</dbReference>
<evidence type="ECO:0000256" key="4">
    <source>
        <dbReference type="ARBA" id="ARBA00023204"/>
    </source>
</evidence>
<dbReference type="InterPro" id="IPR016059">
    <property type="entry name" value="DNA_ligase_ATP-dep_CS"/>
</dbReference>
<sequence>MNYQLTSLAASVLLALSMSANTANVDDFLVAVPLAHSYDQKVEVSEYWKSEKLDGIRAIWTGTRLVTRNGNPIHAPDWFVEPLPPYPLEGELWAGRGNFHLVQQTVLDTKPTDAAWRKIDYMLFDMPEAAGDYQKRYHNVIYFTRASKRDHIKYIEHTPIKSETELFGYLDSIDSAKGEGVMLRKITSRYQAGRSNDLLKLKKHQDAEARVVGYKVGRGKYHGLMGALLVQLDSGIKFYIGSGFSDIQRKDPPELGSVITFRYNGYTQNGVPKFARFVRERVE</sequence>
<keyword evidence="3" id="KW-0227">DNA damage</keyword>
<accession>A0A0A5I290</accession>
<dbReference type="InterPro" id="IPR050326">
    <property type="entry name" value="NAD_dep_DNA_ligaseB"/>
</dbReference>
<feature type="chain" id="PRO_5002010197" evidence="5">
    <location>
        <begin position="23"/>
        <end position="283"/>
    </location>
</feature>
<keyword evidence="4" id="KW-0234">DNA repair</keyword>
<feature type="signal peptide" evidence="5">
    <location>
        <begin position="1"/>
        <end position="22"/>
    </location>
</feature>
<dbReference type="RefSeq" id="WP_038186958.1">
    <property type="nucleotide sequence ID" value="NZ_JRWP01000002.1"/>
</dbReference>
<dbReference type="GO" id="GO:0006281">
    <property type="term" value="P:DNA repair"/>
    <property type="evidence" value="ECO:0007669"/>
    <property type="project" value="UniProtKB-KW"/>
</dbReference>
<evidence type="ECO:0000256" key="2">
    <source>
        <dbReference type="ARBA" id="ARBA00022705"/>
    </source>
</evidence>
<evidence type="ECO:0000313" key="8">
    <source>
        <dbReference type="Proteomes" id="UP000030451"/>
    </source>
</evidence>
<dbReference type="PANTHER" id="PTHR47810:SF1">
    <property type="entry name" value="DNA LIGASE B"/>
    <property type="match status" value="1"/>
</dbReference>
<dbReference type="SUPFAM" id="SSF56091">
    <property type="entry name" value="DNA ligase/mRNA capping enzyme, catalytic domain"/>
    <property type="match status" value="1"/>
</dbReference>
<name>A0A0A5I290_PHOS4</name>
<dbReference type="Proteomes" id="UP000030451">
    <property type="component" value="Unassembled WGS sequence"/>
</dbReference>
<dbReference type="PANTHER" id="PTHR47810">
    <property type="entry name" value="DNA LIGASE"/>
    <property type="match status" value="1"/>
</dbReference>
<dbReference type="PROSITE" id="PS00333">
    <property type="entry name" value="DNA_LIGASE_A2"/>
    <property type="match status" value="1"/>
</dbReference>
<evidence type="ECO:0000259" key="6">
    <source>
        <dbReference type="Pfam" id="PF14743"/>
    </source>
</evidence>
<dbReference type="Pfam" id="PF14743">
    <property type="entry name" value="DNA_ligase_OB_2"/>
    <property type="match status" value="1"/>
</dbReference>
<dbReference type="Gene3D" id="2.40.50.140">
    <property type="entry name" value="Nucleic acid-binding proteins"/>
    <property type="match status" value="1"/>
</dbReference>
<evidence type="ECO:0000256" key="5">
    <source>
        <dbReference type="SAM" id="SignalP"/>
    </source>
</evidence>
<organism evidence="7 8">
    <name type="scientific">Photobacterium sp. (strain ATCC 43367)</name>
    <dbReference type="NCBI Taxonomy" id="379097"/>
    <lineage>
        <taxon>Bacteria</taxon>
        <taxon>Pseudomonadati</taxon>
        <taxon>Pseudomonadota</taxon>
        <taxon>Gammaproteobacteria</taxon>
        <taxon>Vibrionales</taxon>
        <taxon>Vibrionaceae</taxon>
        <taxon>Vibrio</taxon>
        <taxon>Vibrio oreintalis group</taxon>
    </lineage>
</organism>